<gene>
    <name evidence="3" type="ORF">CANVERA_P0589</name>
</gene>
<sequence length="299" mass="35119">MNRLLLHKRYYSIPWKLIDNVTKLDRARACSCIKFPQDAPIDLSGDLNYTSAIPSKHIMCLTTKDNKMEEFNSKIEDWKGTLAFEMQKFKKLYQDQRVSISSIVFENHQKILKRFSLKEGSDQQLVFLYPDNIAIRFNLRNTYEFIIKYLYKEQIQDVYNPFKPQIKEKKLNISIDINSIDSNLFQEFEIGKDLVLTCGHAKRDIRCGIMGPILQNEFTSRLKKDYINSVYNGQITHIGGHKYAGNVLYYPKETSSPKDFIWYGRVFPEDVDDIIKETVVNKKIIKELFRGPIGNYMKH</sequence>
<dbReference type="OrthoDB" id="10253744at2759"/>
<proteinExistence type="inferred from homology"/>
<accession>A0A9W4TRJ9</accession>
<dbReference type="InterPro" id="IPR036249">
    <property type="entry name" value="Thioredoxin-like_sf"/>
</dbReference>
<dbReference type="SUPFAM" id="SSF52833">
    <property type="entry name" value="Thioredoxin-like"/>
    <property type="match status" value="1"/>
</dbReference>
<organism evidence="3 4">
    <name type="scientific">Candida verbasci</name>
    <dbReference type="NCBI Taxonomy" id="1227364"/>
    <lineage>
        <taxon>Eukaryota</taxon>
        <taxon>Fungi</taxon>
        <taxon>Dikarya</taxon>
        <taxon>Ascomycota</taxon>
        <taxon>Saccharomycotina</taxon>
        <taxon>Pichiomycetes</taxon>
        <taxon>Debaryomycetaceae</taxon>
        <taxon>Candida/Lodderomyces clade</taxon>
        <taxon>Candida</taxon>
    </lineage>
</organism>
<evidence type="ECO:0000256" key="1">
    <source>
        <dbReference type="ARBA" id="ARBA00038208"/>
    </source>
</evidence>
<protein>
    <recommendedName>
        <fullName evidence="2">Altered inheritance of mitochondria protein 32</fullName>
    </recommendedName>
</protein>
<dbReference type="Gene3D" id="3.40.30.10">
    <property type="entry name" value="Glutaredoxin"/>
    <property type="match status" value="1"/>
</dbReference>
<dbReference type="AlphaFoldDB" id="A0A9W4TRJ9"/>
<reference evidence="3" key="1">
    <citation type="submission" date="2022-12" db="EMBL/GenBank/DDBJ databases">
        <authorList>
            <person name="Brejova B."/>
        </authorList>
    </citation>
    <scope>NUCLEOTIDE SEQUENCE</scope>
</reference>
<dbReference type="Proteomes" id="UP001152885">
    <property type="component" value="Unassembled WGS sequence"/>
</dbReference>
<dbReference type="CDD" id="cd03062">
    <property type="entry name" value="TRX_Fd_Sucrase"/>
    <property type="match status" value="1"/>
</dbReference>
<comment type="similarity">
    <text evidence="1">Belongs to the AIM32 family.</text>
</comment>
<evidence type="ECO:0000313" key="4">
    <source>
        <dbReference type="Proteomes" id="UP001152885"/>
    </source>
</evidence>
<dbReference type="InterPro" id="IPR009737">
    <property type="entry name" value="Aim32/Apd1-like"/>
</dbReference>
<dbReference type="Pfam" id="PF06999">
    <property type="entry name" value="Suc_Fer-like"/>
    <property type="match status" value="1"/>
</dbReference>
<evidence type="ECO:0000313" key="3">
    <source>
        <dbReference type="EMBL" id="CAI5756071.1"/>
    </source>
</evidence>
<dbReference type="EMBL" id="CANTUO010000001">
    <property type="protein sequence ID" value="CAI5756071.1"/>
    <property type="molecule type" value="Genomic_DNA"/>
</dbReference>
<evidence type="ECO:0000256" key="2">
    <source>
        <dbReference type="ARBA" id="ARBA00040895"/>
    </source>
</evidence>
<keyword evidence="4" id="KW-1185">Reference proteome</keyword>
<name>A0A9W4TRJ9_9ASCO</name>
<dbReference type="PANTHER" id="PTHR31902:SF7">
    <property type="entry name" value="ALTERED INHERITANCE OF MITOCHONDRIA PROTEIN 32"/>
    <property type="match status" value="1"/>
</dbReference>
<comment type="caution">
    <text evidence="3">The sequence shown here is derived from an EMBL/GenBank/DDBJ whole genome shotgun (WGS) entry which is preliminary data.</text>
</comment>
<dbReference type="PANTHER" id="PTHR31902">
    <property type="entry name" value="ACTIN PATCHES DISTAL PROTEIN 1"/>
    <property type="match status" value="1"/>
</dbReference>